<dbReference type="InterPro" id="IPR032710">
    <property type="entry name" value="NTF2-like_dom_sf"/>
</dbReference>
<dbReference type="InterPro" id="IPR027843">
    <property type="entry name" value="DUF4440"/>
</dbReference>
<gene>
    <name evidence="2" type="ORF">GA0061105_10134</name>
</gene>
<keyword evidence="2" id="KW-0413">Isomerase</keyword>
<name>A0A1C3XW14_9HYPH</name>
<feature type="domain" description="DUF4440" evidence="1">
    <location>
        <begin position="40"/>
        <end position="146"/>
    </location>
</feature>
<dbReference type="Proteomes" id="UP000198723">
    <property type="component" value="Unassembled WGS sequence"/>
</dbReference>
<dbReference type="SUPFAM" id="SSF54427">
    <property type="entry name" value="NTF2-like"/>
    <property type="match status" value="1"/>
</dbReference>
<dbReference type="EMBL" id="FMAJ01000001">
    <property type="protein sequence ID" value="SCB56206.1"/>
    <property type="molecule type" value="Genomic_DNA"/>
</dbReference>
<evidence type="ECO:0000313" key="2">
    <source>
        <dbReference type="EMBL" id="SCB56206.1"/>
    </source>
</evidence>
<reference evidence="2 3" key="1">
    <citation type="submission" date="2016-08" db="EMBL/GenBank/DDBJ databases">
        <authorList>
            <person name="Seilhamer J.J."/>
        </authorList>
    </citation>
    <scope>NUCLEOTIDE SEQUENCE [LARGE SCALE GENOMIC DNA]</scope>
    <source>
        <strain evidence="2 3">HBR26</strain>
    </source>
</reference>
<evidence type="ECO:0000259" key="1">
    <source>
        <dbReference type="Pfam" id="PF14534"/>
    </source>
</evidence>
<dbReference type="AlphaFoldDB" id="A0A1C3XW14"/>
<dbReference type="GO" id="GO:0016853">
    <property type="term" value="F:isomerase activity"/>
    <property type="evidence" value="ECO:0007669"/>
    <property type="project" value="UniProtKB-KW"/>
</dbReference>
<dbReference type="Gene3D" id="3.10.450.50">
    <property type="match status" value="1"/>
</dbReference>
<accession>A0A1C3XW14</accession>
<protein>
    <submittedName>
        <fullName evidence="2">Ketosteroid isomerase homolog</fullName>
    </submittedName>
</protein>
<proteinExistence type="predicted"/>
<organism evidence="2 3">
    <name type="scientific">Rhizobium aethiopicum</name>
    <dbReference type="NCBI Taxonomy" id="1138170"/>
    <lineage>
        <taxon>Bacteria</taxon>
        <taxon>Pseudomonadati</taxon>
        <taxon>Pseudomonadota</taxon>
        <taxon>Alphaproteobacteria</taxon>
        <taxon>Hyphomicrobiales</taxon>
        <taxon>Rhizobiaceae</taxon>
        <taxon>Rhizobium/Agrobacterium group</taxon>
        <taxon>Rhizobium</taxon>
    </lineage>
</organism>
<dbReference type="RefSeq" id="WP_092747235.1">
    <property type="nucleotide sequence ID" value="NZ_FMAJ01000001.1"/>
</dbReference>
<dbReference type="STRING" id="1138170.GA0061105_10134"/>
<sequence length="169" mass="18344">MPSRCNSILAEADRGFPGAGNGGFAANYACAELVCRTAEANAALMRGDIEAYRALNPHAADFTLMSPFGGRPTREAELSEELWQSVGRFFANGSFEQEVVQAYGSADIVVLAVIERCRVEVGGLPMQDWSLRVTLVYRREDGEWRLAHRHADPLANGISLEQAAALTAL</sequence>
<evidence type="ECO:0000313" key="3">
    <source>
        <dbReference type="Proteomes" id="UP000198723"/>
    </source>
</evidence>
<dbReference type="Pfam" id="PF14534">
    <property type="entry name" value="DUF4440"/>
    <property type="match status" value="1"/>
</dbReference>